<feature type="DNA-binding region" description="H-T-H motif" evidence="4">
    <location>
        <begin position="27"/>
        <end position="46"/>
    </location>
</feature>
<dbReference type="RefSeq" id="WP_090742325.1">
    <property type="nucleotide sequence ID" value="NZ_FOBW01000003.1"/>
</dbReference>
<keyword evidence="1" id="KW-0805">Transcription regulation</keyword>
<evidence type="ECO:0000256" key="1">
    <source>
        <dbReference type="ARBA" id="ARBA00023015"/>
    </source>
</evidence>
<dbReference type="Gene3D" id="1.10.357.10">
    <property type="entry name" value="Tetracycline Repressor, domain 2"/>
    <property type="match status" value="1"/>
</dbReference>
<dbReference type="InterPro" id="IPR001647">
    <property type="entry name" value="HTH_TetR"/>
</dbReference>
<organism evidence="6 7">
    <name type="scientific">Mesobacillus persicus</name>
    <dbReference type="NCBI Taxonomy" id="930146"/>
    <lineage>
        <taxon>Bacteria</taxon>
        <taxon>Bacillati</taxon>
        <taxon>Bacillota</taxon>
        <taxon>Bacilli</taxon>
        <taxon>Bacillales</taxon>
        <taxon>Bacillaceae</taxon>
        <taxon>Mesobacillus</taxon>
    </lineage>
</organism>
<dbReference type="InterPro" id="IPR036271">
    <property type="entry name" value="Tet_transcr_reg_TetR-rel_C_sf"/>
</dbReference>
<dbReference type="Proteomes" id="UP000198553">
    <property type="component" value="Unassembled WGS sequence"/>
</dbReference>
<dbReference type="Pfam" id="PF21993">
    <property type="entry name" value="TetR_C_13_2"/>
    <property type="match status" value="1"/>
</dbReference>
<dbReference type="InterPro" id="IPR009057">
    <property type="entry name" value="Homeodomain-like_sf"/>
</dbReference>
<evidence type="ECO:0000313" key="7">
    <source>
        <dbReference type="Proteomes" id="UP000198553"/>
    </source>
</evidence>
<dbReference type="SUPFAM" id="SSF48498">
    <property type="entry name" value="Tetracyclin repressor-like, C-terminal domain"/>
    <property type="match status" value="1"/>
</dbReference>
<dbReference type="PANTHER" id="PTHR47506:SF3">
    <property type="entry name" value="HTH-TYPE TRANSCRIPTIONAL REGULATOR LMRA"/>
    <property type="match status" value="1"/>
</dbReference>
<accession>A0A1H7Z041</accession>
<dbReference type="PROSITE" id="PS50977">
    <property type="entry name" value="HTH_TETR_2"/>
    <property type="match status" value="1"/>
</dbReference>
<sequence length="198" mass="22283">MSRKDTREMILETATRLFQRQGYNGTGVNQIIEESGTPKGSLYYHFPKGKEEIALEAIRLVKQRVLEQTRHALLSSDDVIEAFQQHVNNIANFYDSEDSIEWLKVGLLASETAFTHETLRCACEKTFQDWQALYAETLEQHGYEQTAAKELGITINVLLEGATTVSLTRKSGDTLRVVAKQIPTILCKKTTGGRTNES</sequence>
<dbReference type="SUPFAM" id="SSF46689">
    <property type="entry name" value="Homeodomain-like"/>
    <property type="match status" value="1"/>
</dbReference>
<dbReference type="Pfam" id="PF00440">
    <property type="entry name" value="TetR_N"/>
    <property type="match status" value="1"/>
</dbReference>
<gene>
    <name evidence="6" type="ORF">SAMN05192533_103202</name>
</gene>
<feature type="domain" description="HTH tetR-type" evidence="5">
    <location>
        <begin position="4"/>
        <end position="64"/>
    </location>
</feature>
<keyword evidence="2 4" id="KW-0238">DNA-binding</keyword>
<evidence type="ECO:0000259" key="5">
    <source>
        <dbReference type="PROSITE" id="PS50977"/>
    </source>
</evidence>
<dbReference type="AlphaFoldDB" id="A0A1H7Z041"/>
<keyword evidence="7" id="KW-1185">Reference proteome</keyword>
<dbReference type="STRING" id="930146.SAMN05192533_103202"/>
<name>A0A1H7Z041_9BACI</name>
<dbReference type="InterPro" id="IPR054156">
    <property type="entry name" value="YxaF_TetR_C"/>
</dbReference>
<dbReference type="OrthoDB" id="9810023at2"/>
<protein>
    <submittedName>
        <fullName evidence="6">Transcriptional regulator, TetR family</fullName>
    </submittedName>
</protein>
<evidence type="ECO:0000256" key="4">
    <source>
        <dbReference type="PROSITE-ProRule" id="PRU00335"/>
    </source>
</evidence>
<reference evidence="7" key="1">
    <citation type="submission" date="2016-10" db="EMBL/GenBank/DDBJ databases">
        <authorList>
            <person name="Varghese N."/>
            <person name="Submissions S."/>
        </authorList>
    </citation>
    <scope>NUCLEOTIDE SEQUENCE [LARGE SCALE GENOMIC DNA]</scope>
    <source>
        <strain evidence="7">B48,IBRC-M 10115,DSM 25386,CECT 8001</strain>
    </source>
</reference>
<keyword evidence="3" id="KW-0804">Transcription</keyword>
<evidence type="ECO:0000256" key="3">
    <source>
        <dbReference type="ARBA" id="ARBA00023163"/>
    </source>
</evidence>
<dbReference type="PRINTS" id="PR00455">
    <property type="entry name" value="HTHTETR"/>
</dbReference>
<evidence type="ECO:0000256" key="2">
    <source>
        <dbReference type="ARBA" id="ARBA00023125"/>
    </source>
</evidence>
<dbReference type="GO" id="GO:0003677">
    <property type="term" value="F:DNA binding"/>
    <property type="evidence" value="ECO:0007669"/>
    <property type="project" value="UniProtKB-UniRule"/>
</dbReference>
<proteinExistence type="predicted"/>
<dbReference type="PANTHER" id="PTHR47506">
    <property type="entry name" value="TRANSCRIPTIONAL REGULATORY PROTEIN"/>
    <property type="match status" value="1"/>
</dbReference>
<dbReference type="EMBL" id="FOBW01000003">
    <property type="protein sequence ID" value="SEM51364.1"/>
    <property type="molecule type" value="Genomic_DNA"/>
</dbReference>
<evidence type="ECO:0000313" key="6">
    <source>
        <dbReference type="EMBL" id="SEM51364.1"/>
    </source>
</evidence>